<reference evidence="1" key="1">
    <citation type="submission" date="2011-11" db="EMBL/GenBank/DDBJ databases">
        <title>The Genome Sequence of Fusarium oxysporum Cotton.</title>
        <authorList>
            <consortium name="The Broad Institute Genome Sequencing Platform"/>
            <person name="Ma L.-J."/>
            <person name="Gale L.R."/>
            <person name="Schwartz D.C."/>
            <person name="Zhou S."/>
            <person name="Corby-Kistler H."/>
            <person name="Young S.K."/>
            <person name="Zeng Q."/>
            <person name="Gargeya S."/>
            <person name="Fitzgerald M."/>
            <person name="Haas B."/>
            <person name="Abouelleil A."/>
            <person name="Alvarado L."/>
            <person name="Arachchi H.M."/>
            <person name="Berlin A."/>
            <person name="Brown A."/>
            <person name="Chapman S.B."/>
            <person name="Chen Z."/>
            <person name="Dunbar C."/>
            <person name="Freedman E."/>
            <person name="Gearin G."/>
            <person name="Goldberg J."/>
            <person name="Griggs A."/>
            <person name="Gujja S."/>
            <person name="Heiman D."/>
            <person name="Howarth C."/>
            <person name="Larson L."/>
            <person name="Lui A."/>
            <person name="MacDonald P.J.P."/>
            <person name="Montmayeur A."/>
            <person name="Murphy C."/>
            <person name="Neiman D."/>
            <person name="Pearson M."/>
            <person name="Priest M."/>
            <person name="Roberts A."/>
            <person name="Saif S."/>
            <person name="Shea T."/>
            <person name="Shenoy N."/>
            <person name="Sisk P."/>
            <person name="Stolte C."/>
            <person name="Sykes S."/>
            <person name="Wortman J."/>
            <person name="Nusbaum C."/>
            <person name="Birren B."/>
        </authorList>
    </citation>
    <scope>NUCLEOTIDE SEQUENCE [LARGE SCALE GENOMIC DNA]</scope>
    <source>
        <strain evidence="1">25433</strain>
    </source>
</reference>
<gene>
    <name evidence="1" type="ORF">FOTG_18128</name>
</gene>
<name>X0KIT8_FUSOX</name>
<dbReference type="Proteomes" id="UP000030701">
    <property type="component" value="Unassembled WGS sequence"/>
</dbReference>
<accession>X0KIT8</accession>
<evidence type="ECO:0000313" key="1">
    <source>
        <dbReference type="EMBL" id="EXM13413.1"/>
    </source>
</evidence>
<dbReference type="AlphaFoldDB" id="X0KIT8"/>
<sequence length="81" mass="9364">MPHTDYGAYQFNLQIVKRPGSSHRMGSITTTTTHQWDSKVHQPPVSGLEIWFLATYCFRTALTPVISRIPERTRYDVLSIR</sequence>
<dbReference type="EMBL" id="KK035286">
    <property type="protein sequence ID" value="EXM13413.1"/>
    <property type="molecule type" value="Genomic_DNA"/>
</dbReference>
<proteinExistence type="predicted"/>
<protein>
    <submittedName>
        <fullName evidence="1">Uncharacterized protein</fullName>
    </submittedName>
</protein>
<reference evidence="1" key="2">
    <citation type="submission" date="2014-03" db="EMBL/GenBank/DDBJ databases">
        <title>The Genome Annotation of Fusarium oxysporum Cotton.</title>
        <authorList>
            <consortium name="The Broad Institute Genomics Platform"/>
            <person name="Ma L.-J."/>
            <person name="Corby-Kistler H."/>
            <person name="Broz K."/>
            <person name="Gale L.R."/>
            <person name="Jonkers W."/>
            <person name="O'Donnell K."/>
            <person name="Ploetz R."/>
            <person name="Steinberg C."/>
            <person name="Schwartz D.C."/>
            <person name="VanEtten H."/>
            <person name="Zhou S."/>
            <person name="Young S.K."/>
            <person name="Zeng Q."/>
            <person name="Gargeya S."/>
            <person name="Fitzgerald M."/>
            <person name="Abouelleil A."/>
            <person name="Alvarado L."/>
            <person name="Chapman S.B."/>
            <person name="Gainer-Dewar J."/>
            <person name="Goldberg J."/>
            <person name="Griggs A."/>
            <person name="Gujja S."/>
            <person name="Hansen M."/>
            <person name="Howarth C."/>
            <person name="Imamovic A."/>
            <person name="Ireland A."/>
            <person name="Larimer J."/>
            <person name="McCowan C."/>
            <person name="Murphy C."/>
            <person name="Pearson M."/>
            <person name="Poon T.W."/>
            <person name="Priest M."/>
            <person name="Roberts A."/>
            <person name="Saif S."/>
            <person name="Shea T."/>
            <person name="Sykes S."/>
            <person name="Wortman J."/>
            <person name="Nusbaum C."/>
            <person name="Birren B."/>
        </authorList>
    </citation>
    <scope>NUCLEOTIDE SEQUENCE</scope>
    <source>
        <strain evidence="1">25433</strain>
    </source>
</reference>
<organism evidence="1">
    <name type="scientific">Fusarium oxysporum f. sp. vasinfectum 25433</name>
    <dbReference type="NCBI Taxonomy" id="1089449"/>
    <lineage>
        <taxon>Eukaryota</taxon>
        <taxon>Fungi</taxon>
        <taxon>Dikarya</taxon>
        <taxon>Ascomycota</taxon>
        <taxon>Pezizomycotina</taxon>
        <taxon>Sordariomycetes</taxon>
        <taxon>Hypocreomycetidae</taxon>
        <taxon>Hypocreales</taxon>
        <taxon>Nectriaceae</taxon>
        <taxon>Fusarium</taxon>
        <taxon>Fusarium oxysporum species complex</taxon>
    </lineage>
</organism>
<dbReference type="HOGENOM" id="CLU_2573969_0_0_1"/>